<dbReference type="GO" id="GO:0016491">
    <property type="term" value="F:oxidoreductase activity"/>
    <property type="evidence" value="ECO:0007669"/>
    <property type="project" value="UniProtKB-KW"/>
</dbReference>
<comment type="caution">
    <text evidence="3">The sequence shown here is derived from an EMBL/GenBank/DDBJ whole genome shotgun (WGS) entry which is preliminary data.</text>
</comment>
<dbReference type="GO" id="GO:0005737">
    <property type="term" value="C:cytoplasm"/>
    <property type="evidence" value="ECO:0007669"/>
    <property type="project" value="TreeGrafter"/>
</dbReference>
<sequence length="327" mass="35936">MEQRRLGANGPEVGALALGCMSFAGFYGPTDKAESFATLKKALDLGVTHLDTALLYGMGLSESVIGEFIRDNPNEFVIASKCGIVPKPQRHFNNRPDYIREAVDGSLKRLGVDHIPLYYLHRREEEIPVEEAIGTMAELVREGKIGGIGLSEIAPSTLERACAVHPVMAVQNEYSLWTRLPELGLVQACERLGAAFVAFSPVGRGIFADTAPDPSTFGENDFRRSNPRFQEPNWSANNARVDAFRAYARDHGWTTSALAVAWTLAQGDHVIPIPGTRSPAHLEQLVQSLEIRLGDKERAEIEQILPVGFAHGNRYNPAQQIGIELYC</sequence>
<dbReference type="InterPro" id="IPR023210">
    <property type="entry name" value="NADP_OxRdtase_dom"/>
</dbReference>
<dbReference type="PRINTS" id="PR00069">
    <property type="entry name" value="ALDKETRDTASE"/>
</dbReference>
<dbReference type="PANTHER" id="PTHR43625:SF40">
    <property type="entry name" value="ALDO-KETO REDUCTASE YAKC [NADP(+)]"/>
    <property type="match status" value="1"/>
</dbReference>
<evidence type="ECO:0000259" key="2">
    <source>
        <dbReference type="Pfam" id="PF00248"/>
    </source>
</evidence>
<dbReference type="OrthoDB" id="9803483at2"/>
<dbReference type="InterPro" id="IPR050791">
    <property type="entry name" value="Aldo-Keto_reductase"/>
</dbReference>
<dbReference type="SUPFAM" id="SSF51430">
    <property type="entry name" value="NAD(P)-linked oxidoreductase"/>
    <property type="match status" value="1"/>
</dbReference>
<dbReference type="EMBL" id="PDVP01000001">
    <property type="protein sequence ID" value="PHP68465.1"/>
    <property type="molecule type" value="Genomic_DNA"/>
</dbReference>
<proteinExistence type="predicted"/>
<dbReference type="Gene3D" id="3.20.20.100">
    <property type="entry name" value="NADP-dependent oxidoreductase domain"/>
    <property type="match status" value="1"/>
</dbReference>
<dbReference type="AlphaFoldDB" id="A0A2G1QSJ5"/>
<protein>
    <submittedName>
        <fullName evidence="3">Aldo/keto reductase</fullName>
    </submittedName>
</protein>
<reference evidence="3 4" key="1">
    <citation type="submission" date="2017-10" db="EMBL/GenBank/DDBJ databases">
        <title>Sedimentibacterium mangrovi gen. nov., sp. nov., a novel member of family Phyllobacteriacea isolated from mangrove sediment.</title>
        <authorList>
            <person name="Liao H."/>
            <person name="Tian Y."/>
        </authorList>
    </citation>
    <scope>NUCLEOTIDE SEQUENCE [LARGE SCALE GENOMIC DNA]</scope>
    <source>
        <strain evidence="3 4">X9-2-2</strain>
    </source>
</reference>
<name>A0A2G1QSJ5_9HYPH</name>
<feature type="domain" description="NADP-dependent oxidoreductase" evidence="2">
    <location>
        <begin position="16"/>
        <end position="305"/>
    </location>
</feature>
<dbReference type="PANTHER" id="PTHR43625">
    <property type="entry name" value="AFLATOXIN B1 ALDEHYDE REDUCTASE"/>
    <property type="match status" value="1"/>
</dbReference>
<dbReference type="Proteomes" id="UP000221168">
    <property type="component" value="Unassembled WGS sequence"/>
</dbReference>
<dbReference type="InterPro" id="IPR020471">
    <property type="entry name" value="AKR"/>
</dbReference>
<keyword evidence="4" id="KW-1185">Reference proteome</keyword>
<gene>
    <name evidence="3" type="ORF">CSC94_00185</name>
</gene>
<dbReference type="InterPro" id="IPR036812">
    <property type="entry name" value="NAD(P)_OxRdtase_dom_sf"/>
</dbReference>
<accession>A0A2G1QSJ5</accession>
<evidence type="ECO:0000313" key="4">
    <source>
        <dbReference type="Proteomes" id="UP000221168"/>
    </source>
</evidence>
<evidence type="ECO:0000313" key="3">
    <source>
        <dbReference type="EMBL" id="PHP68465.1"/>
    </source>
</evidence>
<keyword evidence="1" id="KW-0560">Oxidoreductase</keyword>
<evidence type="ECO:0000256" key="1">
    <source>
        <dbReference type="ARBA" id="ARBA00023002"/>
    </source>
</evidence>
<dbReference type="RefSeq" id="WP_099302525.1">
    <property type="nucleotide sequence ID" value="NZ_PDVP01000001.1"/>
</dbReference>
<organism evidence="3 4">
    <name type="scientific">Zhengella mangrovi</name>
    <dbReference type="NCBI Taxonomy" id="1982044"/>
    <lineage>
        <taxon>Bacteria</taxon>
        <taxon>Pseudomonadati</taxon>
        <taxon>Pseudomonadota</taxon>
        <taxon>Alphaproteobacteria</taxon>
        <taxon>Hyphomicrobiales</taxon>
        <taxon>Notoacmeibacteraceae</taxon>
        <taxon>Zhengella</taxon>
    </lineage>
</organism>
<dbReference type="Pfam" id="PF00248">
    <property type="entry name" value="Aldo_ket_red"/>
    <property type="match status" value="1"/>
</dbReference>